<reference evidence="1" key="1">
    <citation type="submission" date="2018-05" db="EMBL/GenBank/DDBJ databases">
        <authorList>
            <person name="Lanie J.A."/>
            <person name="Ng W.-L."/>
            <person name="Kazmierczak K.M."/>
            <person name="Andrzejewski T.M."/>
            <person name="Davidsen T.M."/>
            <person name="Wayne K.J."/>
            <person name="Tettelin H."/>
            <person name="Glass J.I."/>
            <person name="Rusch D."/>
            <person name="Podicherti R."/>
            <person name="Tsui H.-C.T."/>
            <person name="Winkler M.E."/>
        </authorList>
    </citation>
    <scope>NUCLEOTIDE SEQUENCE</scope>
</reference>
<organism evidence="1">
    <name type="scientific">marine metagenome</name>
    <dbReference type="NCBI Taxonomy" id="408172"/>
    <lineage>
        <taxon>unclassified sequences</taxon>
        <taxon>metagenomes</taxon>
        <taxon>ecological metagenomes</taxon>
    </lineage>
</organism>
<proteinExistence type="predicted"/>
<accession>A0A382V8F5</accession>
<evidence type="ECO:0000313" key="1">
    <source>
        <dbReference type="EMBL" id="SVD42783.1"/>
    </source>
</evidence>
<sequence>AGIPSQGGEPERSAAARLFEVMADAGGKKLVGESLKLTPGTFWPEWSF</sequence>
<dbReference type="AlphaFoldDB" id="A0A382V8F5"/>
<gene>
    <name evidence="1" type="ORF">METZ01_LOCUS395637</name>
</gene>
<name>A0A382V8F5_9ZZZZ</name>
<protein>
    <submittedName>
        <fullName evidence="1">Uncharacterized protein</fullName>
    </submittedName>
</protein>
<feature type="non-terminal residue" evidence="1">
    <location>
        <position position="1"/>
    </location>
</feature>
<dbReference type="EMBL" id="UINC01149983">
    <property type="protein sequence ID" value="SVD42783.1"/>
    <property type="molecule type" value="Genomic_DNA"/>
</dbReference>